<dbReference type="EMBL" id="CP016543">
    <property type="protein sequence ID" value="ANU24320.1"/>
    <property type="molecule type" value="Genomic_DNA"/>
</dbReference>
<proteinExistence type="predicted"/>
<reference evidence="2" key="1">
    <citation type="submission" date="2016-10" db="EMBL/GenBank/DDBJ databases">
        <authorList>
            <person name="See-Too W.S."/>
        </authorList>
    </citation>
    <scope>NUCLEOTIDE SEQUENCE</scope>
    <source>
        <strain evidence="2">DSM 22276</strain>
    </source>
</reference>
<gene>
    <name evidence="2" type="ORF">BCM40_13630</name>
</gene>
<sequence length="72" mass="8257">MATPAEKRSDETPQELATRRLSAESAESVHWGRRIPSASAYKKMSKYSFVCKLRGPEMVLFFLVIVLLKKQR</sequence>
<dbReference type="STRING" id="414778.BCM40_13630"/>
<protein>
    <submittedName>
        <fullName evidence="2">Uncharacterized protein</fullName>
    </submittedName>
</protein>
<evidence type="ECO:0000313" key="3">
    <source>
        <dbReference type="Proteomes" id="UP000092495"/>
    </source>
</evidence>
<evidence type="ECO:0000256" key="1">
    <source>
        <dbReference type="SAM" id="MobiDB-lite"/>
    </source>
</evidence>
<keyword evidence="3" id="KW-1185">Reference proteome</keyword>
<dbReference type="AlphaFoldDB" id="A0A1C7EKB4"/>
<dbReference type="KEGG" id="pdg:BCM40_13630"/>
<name>A0A1C7EKB4_9BACL</name>
<feature type="compositionally biased region" description="Basic and acidic residues" evidence="1">
    <location>
        <begin position="1"/>
        <end position="22"/>
    </location>
</feature>
<organism evidence="2 3">
    <name type="scientific">Planococcus donghaensis</name>
    <dbReference type="NCBI Taxonomy" id="414778"/>
    <lineage>
        <taxon>Bacteria</taxon>
        <taxon>Bacillati</taxon>
        <taxon>Bacillota</taxon>
        <taxon>Bacilli</taxon>
        <taxon>Bacillales</taxon>
        <taxon>Caryophanaceae</taxon>
        <taxon>Planococcus</taxon>
    </lineage>
</organism>
<evidence type="ECO:0000313" key="2">
    <source>
        <dbReference type="EMBL" id="ANU24320.1"/>
    </source>
</evidence>
<accession>A0A1C7EKB4</accession>
<feature type="region of interest" description="Disordered" evidence="1">
    <location>
        <begin position="1"/>
        <end position="27"/>
    </location>
</feature>
<dbReference type="Proteomes" id="UP000092495">
    <property type="component" value="Chromosome"/>
</dbReference>